<organism evidence="1">
    <name type="scientific">Arundo donax</name>
    <name type="common">Giant reed</name>
    <name type="synonym">Donax arundinaceus</name>
    <dbReference type="NCBI Taxonomy" id="35708"/>
    <lineage>
        <taxon>Eukaryota</taxon>
        <taxon>Viridiplantae</taxon>
        <taxon>Streptophyta</taxon>
        <taxon>Embryophyta</taxon>
        <taxon>Tracheophyta</taxon>
        <taxon>Spermatophyta</taxon>
        <taxon>Magnoliopsida</taxon>
        <taxon>Liliopsida</taxon>
        <taxon>Poales</taxon>
        <taxon>Poaceae</taxon>
        <taxon>PACMAD clade</taxon>
        <taxon>Arundinoideae</taxon>
        <taxon>Arundineae</taxon>
        <taxon>Arundo</taxon>
    </lineage>
</organism>
<reference evidence="1" key="1">
    <citation type="submission" date="2014-09" db="EMBL/GenBank/DDBJ databases">
        <authorList>
            <person name="Magalhaes I.L.F."/>
            <person name="Oliveira U."/>
            <person name="Santos F.R."/>
            <person name="Vidigal T.H.D.A."/>
            <person name="Brescovit A.D."/>
            <person name="Santos A.J."/>
        </authorList>
    </citation>
    <scope>NUCLEOTIDE SEQUENCE</scope>
    <source>
        <tissue evidence="1">Shoot tissue taken approximately 20 cm above the soil surface</tissue>
    </source>
</reference>
<accession>A0A0A9D459</accession>
<proteinExistence type="predicted"/>
<protein>
    <submittedName>
        <fullName evidence="1">Uncharacterized protein</fullName>
    </submittedName>
</protein>
<name>A0A0A9D459_ARUDO</name>
<dbReference type="AlphaFoldDB" id="A0A0A9D459"/>
<sequence>MIELRQQSSLYALFVLIFIEWQLFEFPANVIQFSTVHMHSSIMHIGISSDPHLLCLHVRGFHAWFHNSYMLLFLAWSMVS</sequence>
<dbReference type="EMBL" id="GBRH01215324">
    <property type="protein sequence ID" value="JAD82571.1"/>
    <property type="molecule type" value="Transcribed_RNA"/>
</dbReference>
<evidence type="ECO:0000313" key="1">
    <source>
        <dbReference type="EMBL" id="JAD82571.1"/>
    </source>
</evidence>
<reference evidence="1" key="2">
    <citation type="journal article" date="2015" name="Data Brief">
        <title>Shoot transcriptome of the giant reed, Arundo donax.</title>
        <authorList>
            <person name="Barrero R.A."/>
            <person name="Guerrero F.D."/>
            <person name="Moolhuijzen P."/>
            <person name="Goolsby J.A."/>
            <person name="Tidwell J."/>
            <person name="Bellgard S.E."/>
            <person name="Bellgard M.I."/>
        </authorList>
    </citation>
    <scope>NUCLEOTIDE SEQUENCE</scope>
    <source>
        <tissue evidence="1">Shoot tissue taken approximately 20 cm above the soil surface</tissue>
    </source>
</reference>